<gene>
    <name evidence="6" type="ORF">H8702_12480</name>
</gene>
<evidence type="ECO:0000259" key="4">
    <source>
        <dbReference type="PROSITE" id="PS51149"/>
    </source>
</evidence>
<accession>A0A8J6TS32</accession>
<feature type="domain" description="PFL" evidence="5">
    <location>
        <begin position="1"/>
        <end position="563"/>
    </location>
</feature>
<evidence type="ECO:0000259" key="5">
    <source>
        <dbReference type="PROSITE" id="PS51554"/>
    </source>
</evidence>
<dbReference type="Pfam" id="PF02901">
    <property type="entry name" value="PFL-like"/>
    <property type="match status" value="1"/>
</dbReference>
<evidence type="ECO:0000256" key="3">
    <source>
        <dbReference type="PROSITE-ProRule" id="PRU00493"/>
    </source>
</evidence>
<reference evidence="6" key="1">
    <citation type="submission" date="2020-08" db="EMBL/GenBank/DDBJ databases">
        <title>Genome public.</title>
        <authorList>
            <person name="Liu C."/>
            <person name="Sun Q."/>
        </authorList>
    </citation>
    <scope>NUCLEOTIDE SEQUENCE</scope>
    <source>
        <strain evidence="6">NSJ-15</strain>
    </source>
</reference>
<dbReference type="EMBL" id="JACRTL010000009">
    <property type="protein sequence ID" value="MBC8611906.1"/>
    <property type="molecule type" value="Genomic_DNA"/>
</dbReference>
<dbReference type="InterPro" id="IPR001150">
    <property type="entry name" value="Gly_radical"/>
</dbReference>
<dbReference type="InterPro" id="IPR004184">
    <property type="entry name" value="PFL_dom"/>
</dbReference>
<keyword evidence="1 3" id="KW-0556">Organic radical</keyword>
<comment type="caution">
    <text evidence="6">The sequence shown here is derived from an EMBL/GenBank/DDBJ whole genome shotgun (WGS) entry which is preliminary data.</text>
</comment>
<dbReference type="PANTHER" id="PTHR43641">
    <property type="entry name" value="FORMATE ACETYLTRANSFERASE 3-RELATED"/>
    <property type="match status" value="1"/>
</dbReference>
<feature type="domain" description="Glycine radical" evidence="4">
    <location>
        <begin position="570"/>
        <end position="690"/>
    </location>
</feature>
<dbReference type="InterPro" id="IPR051215">
    <property type="entry name" value="GRE"/>
</dbReference>
<dbReference type="Pfam" id="PF01228">
    <property type="entry name" value="Gly_radical"/>
    <property type="match status" value="1"/>
</dbReference>
<dbReference type="GO" id="GO:0016829">
    <property type="term" value="F:lyase activity"/>
    <property type="evidence" value="ECO:0007669"/>
    <property type="project" value="UniProtKB-KW"/>
</dbReference>
<organism evidence="6 7">
    <name type="scientific">Massiliimalia timonensis</name>
    <dbReference type="NCBI Taxonomy" id="1987501"/>
    <lineage>
        <taxon>Bacteria</taxon>
        <taxon>Bacillati</taxon>
        <taxon>Bacillota</taxon>
        <taxon>Clostridia</taxon>
        <taxon>Eubacteriales</taxon>
        <taxon>Oscillospiraceae</taxon>
        <taxon>Massiliimalia</taxon>
    </lineage>
</organism>
<evidence type="ECO:0000313" key="7">
    <source>
        <dbReference type="Proteomes" id="UP000632659"/>
    </source>
</evidence>
<name>A0A8J6TS32_9FIRM</name>
<dbReference type="GO" id="GO:0005829">
    <property type="term" value="C:cytosol"/>
    <property type="evidence" value="ECO:0007669"/>
    <property type="project" value="TreeGrafter"/>
</dbReference>
<proteinExistence type="predicted"/>
<dbReference type="PROSITE" id="PS51149">
    <property type="entry name" value="GLY_RADICAL_2"/>
    <property type="match status" value="1"/>
</dbReference>
<dbReference type="Gene3D" id="3.20.70.20">
    <property type="match status" value="1"/>
</dbReference>
<sequence>MTEYISRLRNYFIAEQKHHQFRQPEIGCREMVKIWKEQGLSDLQRATKRLIWMLDQEQPVVLPEEKIALLRTVSVIPEIFTEEEFEAIQQEHYIHEQGKVCNVNPLYSQLIDVGFDRKKEQILVLIEEYQSGQNREAVEFLTCCIQLLEAIEEFAERYRKEAQRAGNQTVAEAFARIPRQPPKTFAQALQFFRLIHYCLWASFNYHNTVGRFDQYMFTYYDKDIKNGTLTKDSALELLEEFFISFNKDSDLYTGMQQGDNGQSMVLGGMDKNGNETYNDLSELCMQASLELKLIDPKINLRVHKKTPLSSYERGTHLTKQGLGFPQYANDDIVIEALKRWGYSDDDAYDYVVAACWEFIVPGAGMDLPNINGLSFPMVVSETIERLEEFNTFEECMEAVKENIFKESERLCASVHNLYMEPAPFLSLMMLDCTQKGKDISLGGRYNNFGLHGSGLSTAVDSLAMIRKYVYDDDAVSKEELLRMLKNNFSGYEEFCAKLRFSADKMGNDKDEVDEIAVRLLDWFADSLDGKQNERGGIFRPGTGSAMYYVWQSKHLMATPDGRKYGEEFACNYSPSLLARCNGPFSIMKSFTKPDLVRVCNGGPLTIELHDTLFRNDDSIRKVAMFVKTFFDLGGHQMQINAVNREKMLDAKKHPEKYRNLIVRVWGWSGYFVELDDVYQDQIIKRMELLI</sequence>
<dbReference type="PROSITE" id="PS51554">
    <property type="entry name" value="PFL"/>
    <property type="match status" value="1"/>
</dbReference>
<keyword evidence="2" id="KW-0456">Lyase</keyword>
<evidence type="ECO:0000313" key="6">
    <source>
        <dbReference type="EMBL" id="MBC8611906.1"/>
    </source>
</evidence>
<dbReference type="SUPFAM" id="SSF51998">
    <property type="entry name" value="PFL-like glycyl radical enzymes"/>
    <property type="match status" value="1"/>
</dbReference>
<dbReference type="AlphaFoldDB" id="A0A8J6TS32"/>
<feature type="modified residue" description="Glycine radical" evidence="3">
    <location>
        <position position="666"/>
    </location>
</feature>
<evidence type="ECO:0000256" key="2">
    <source>
        <dbReference type="ARBA" id="ARBA00023239"/>
    </source>
</evidence>
<dbReference type="PANTHER" id="PTHR43641:SF2">
    <property type="entry name" value="DEHYDRATASE YBIW-RELATED"/>
    <property type="match status" value="1"/>
</dbReference>
<protein>
    <submittedName>
        <fullName evidence="6">Pyruvate formate-lyase</fullName>
    </submittedName>
</protein>
<keyword evidence="6" id="KW-0670">Pyruvate</keyword>
<dbReference type="Proteomes" id="UP000632659">
    <property type="component" value="Unassembled WGS sequence"/>
</dbReference>
<keyword evidence="7" id="KW-1185">Reference proteome</keyword>
<evidence type="ECO:0000256" key="1">
    <source>
        <dbReference type="ARBA" id="ARBA00022818"/>
    </source>
</evidence>